<evidence type="ECO:0000256" key="3">
    <source>
        <dbReference type="ARBA" id="ARBA00023163"/>
    </source>
</evidence>
<feature type="domain" description="HTH gntR-type" evidence="4">
    <location>
        <begin position="15"/>
        <end position="82"/>
    </location>
</feature>
<dbReference type="SUPFAM" id="SSF46785">
    <property type="entry name" value="Winged helix' DNA-binding domain"/>
    <property type="match status" value="2"/>
</dbReference>
<dbReference type="EMBL" id="JAVDPW010000010">
    <property type="protein sequence ID" value="MDR6292967.1"/>
    <property type="molecule type" value="Genomic_DNA"/>
</dbReference>
<name>A0ABU1JWH6_9PROT</name>
<dbReference type="GO" id="GO:0003677">
    <property type="term" value="F:DNA binding"/>
    <property type="evidence" value="ECO:0007669"/>
    <property type="project" value="UniProtKB-KW"/>
</dbReference>
<evidence type="ECO:0000313" key="6">
    <source>
        <dbReference type="Proteomes" id="UP001262410"/>
    </source>
</evidence>
<dbReference type="PANTHER" id="PTHR43537">
    <property type="entry name" value="TRANSCRIPTIONAL REGULATOR, GNTR FAMILY"/>
    <property type="match status" value="1"/>
</dbReference>
<dbReference type="RefSeq" id="WP_309799527.1">
    <property type="nucleotide sequence ID" value="NZ_JAVDPW010000010.1"/>
</dbReference>
<evidence type="ECO:0000256" key="1">
    <source>
        <dbReference type="ARBA" id="ARBA00023015"/>
    </source>
</evidence>
<proteinExistence type="predicted"/>
<comment type="caution">
    <text evidence="5">The sequence shown here is derived from an EMBL/GenBank/DDBJ whole genome shotgun (WGS) entry which is preliminary data.</text>
</comment>
<keyword evidence="3" id="KW-0804">Transcription</keyword>
<dbReference type="PANTHER" id="PTHR43537:SF5">
    <property type="entry name" value="UXU OPERON TRANSCRIPTIONAL REGULATOR"/>
    <property type="match status" value="1"/>
</dbReference>
<dbReference type="Gene3D" id="1.20.120.530">
    <property type="entry name" value="GntR ligand-binding domain-like"/>
    <property type="match status" value="1"/>
</dbReference>
<dbReference type="InterPro" id="IPR036390">
    <property type="entry name" value="WH_DNA-bd_sf"/>
</dbReference>
<dbReference type="InterPro" id="IPR036388">
    <property type="entry name" value="WH-like_DNA-bd_sf"/>
</dbReference>
<protein>
    <submittedName>
        <fullName evidence="5">DNA-binding GntR family transcriptional regulator</fullName>
    </submittedName>
</protein>
<evidence type="ECO:0000259" key="4">
    <source>
        <dbReference type="PROSITE" id="PS50949"/>
    </source>
</evidence>
<sequence length="340" mass="37157">MTDMATDTATNASPPRLYEIVDRALRAAIGEGRLPEGLVLLEGPIAEIFQTSRAPVQRALARLEAEGLIHRFEGRGFLVGPEAAGPAPLRADIRGFGLDAPEEIDEALQSRASWERIYAVAERQVASCLVFGRYRIVEAEMADHFGVSRTVVRDVLGRLQERGLIEKNPSSHWIAGPLTARAIRELYEMRRLLEPPALVSAAPTLPREVIAGMLERLRQAEAAGPKPETMDAIEEDLHVRCVLATPNARLADALRHNQLPLLATHAFTRSLGIADDQPILAEHRMALELLAQEAWPAAAAVLETHLLAAERRAIARLKTLAVIPGPTNLAPYLTKTSDHA</sequence>
<dbReference type="Gene3D" id="1.10.10.10">
    <property type="entry name" value="Winged helix-like DNA-binding domain superfamily/Winged helix DNA-binding domain"/>
    <property type="match status" value="2"/>
</dbReference>
<keyword evidence="6" id="KW-1185">Reference proteome</keyword>
<dbReference type="Proteomes" id="UP001262410">
    <property type="component" value="Unassembled WGS sequence"/>
</dbReference>
<keyword evidence="2 5" id="KW-0238">DNA-binding</keyword>
<dbReference type="InterPro" id="IPR000524">
    <property type="entry name" value="Tscrpt_reg_HTH_GntR"/>
</dbReference>
<dbReference type="InterPro" id="IPR011711">
    <property type="entry name" value="GntR_C"/>
</dbReference>
<reference evidence="5 6" key="1">
    <citation type="submission" date="2023-07" db="EMBL/GenBank/DDBJ databases">
        <title>Sorghum-associated microbial communities from plants grown in Nebraska, USA.</title>
        <authorList>
            <person name="Schachtman D."/>
        </authorList>
    </citation>
    <scope>NUCLEOTIDE SEQUENCE [LARGE SCALE GENOMIC DNA]</scope>
    <source>
        <strain evidence="5 6">584</strain>
    </source>
</reference>
<dbReference type="PROSITE" id="PS50949">
    <property type="entry name" value="HTH_GNTR"/>
    <property type="match status" value="1"/>
</dbReference>
<evidence type="ECO:0000256" key="2">
    <source>
        <dbReference type="ARBA" id="ARBA00023125"/>
    </source>
</evidence>
<evidence type="ECO:0000313" key="5">
    <source>
        <dbReference type="EMBL" id="MDR6292967.1"/>
    </source>
</evidence>
<accession>A0ABU1JWH6</accession>
<dbReference type="SMART" id="SM00345">
    <property type="entry name" value="HTH_GNTR"/>
    <property type="match status" value="2"/>
</dbReference>
<gene>
    <name evidence="5" type="ORF">E9232_005512</name>
</gene>
<dbReference type="Pfam" id="PF07729">
    <property type="entry name" value="FCD"/>
    <property type="match status" value="1"/>
</dbReference>
<dbReference type="SUPFAM" id="SSF48008">
    <property type="entry name" value="GntR ligand-binding domain-like"/>
    <property type="match status" value="1"/>
</dbReference>
<organism evidence="5 6">
    <name type="scientific">Inquilinus ginsengisoli</name>
    <dbReference type="NCBI Taxonomy" id="363840"/>
    <lineage>
        <taxon>Bacteria</taxon>
        <taxon>Pseudomonadati</taxon>
        <taxon>Pseudomonadota</taxon>
        <taxon>Alphaproteobacteria</taxon>
        <taxon>Rhodospirillales</taxon>
        <taxon>Rhodospirillaceae</taxon>
        <taxon>Inquilinus</taxon>
    </lineage>
</organism>
<keyword evidence="1" id="KW-0805">Transcription regulation</keyword>
<dbReference type="InterPro" id="IPR008920">
    <property type="entry name" value="TF_FadR/GntR_C"/>
</dbReference>
<dbReference type="SMART" id="SM00895">
    <property type="entry name" value="FCD"/>
    <property type="match status" value="1"/>
</dbReference>
<dbReference type="Pfam" id="PF00392">
    <property type="entry name" value="GntR"/>
    <property type="match status" value="1"/>
</dbReference>